<reference evidence="2 3" key="1">
    <citation type="submission" date="2022-04" db="EMBL/GenBank/DDBJ databases">
        <title>Rhizobium coralii sp. nov., isolated from coral Turbinaria peltata.</title>
        <authorList>
            <person name="Sun H."/>
        </authorList>
    </citation>
    <scope>NUCLEOTIDE SEQUENCE [LARGE SCALE GENOMIC DNA]</scope>
    <source>
        <strain evidence="2 3">NTR19</strain>
    </source>
</reference>
<feature type="chain" id="PRO_5047332174" description="Lipoprotein" evidence="1">
    <location>
        <begin position="19"/>
        <end position="101"/>
    </location>
</feature>
<organism evidence="2 3">
    <name type="scientific">Neorhizobium turbinariae</name>
    <dbReference type="NCBI Taxonomy" id="2937795"/>
    <lineage>
        <taxon>Bacteria</taxon>
        <taxon>Pseudomonadati</taxon>
        <taxon>Pseudomonadota</taxon>
        <taxon>Alphaproteobacteria</taxon>
        <taxon>Hyphomicrobiales</taxon>
        <taxon>Rhizobiaceae</taxon>
        <taxon>Rhizobium/Agrobacterium group</taxon>
        <taxon>Neorhizobium</taxon>
    </lineage>
</organism>
<accession>A0ABT0IW66</accession>
<dbReference type="Proteomes" id="UP001202827">
    <property type="component" value="Unassembled WGS sequence"/>
</dbReference>
<name>A0ABT0IW66_9HYPH</name>
<sequence>MRTFLLIAATAAVVSGCAADGGAGRPLPSLEIGPGIEPIPGSITYGGQPRTRLQKAPVGSSVPHDFRTSRGERVRETYIIQPDRSLKLVNRRVCRLPSCDD</sequence>
<evidence type="ECO:0000256" key="1">
    <source>
        <dbReference type="SAM" id="SignalP"/>
    </source>
</evidence>
<comment type="caution">
    <text evidence="2">The sequence shown here is derived from an EMBL/GenBank/DDBJ whole genome shotgun (WGS) entry which is preliminary data.</text>
</comment>
<dbReference type="RefSeq" id="WP_248684458.1">
    <property type="nucleotide sequence ID" value="NZ_JALPRY010000024.1"/>
</dbReference>
<keyword evidence="1" id="KW-0732">Signal</keyword>
<gene>
    <name evidence="2" type="ORF">M0654_19170</name>
</gene>
<keyword evidence="3" id="KW-1185">Reference proteome</keyword>
<protein>
    <recommendedName>
        <fullName evidence="4">Lipoprotein</fullName>
    </recommendedName>
</protein>
<evidence type="ECO:0008006" key="4">
    <source>
        <dbReference type="Google" id="ProtNLM"/>
    </source>
</evidence>
<dbReference type="EMBL" id="JALPRY010000024">
    <property type="protein sequence ID" value="MCK8782104.1"/>
    <property type="molecule type" value="Genomic_DNA"/>
</dbReference>
<dbReference type="PROSITE" id="PS51257">
    <property type="entry name" value="PROKAR_LIPOPROTEIN"/>
    <property type="match status" value="1"/>
</dbReference>
<proteinExistence type="predicted"/>
<evidence type="ECO:0000313" key="3">
    <source>
        <dbReference type="Proteomes" id="UP001202827"/>
    </source>
</evidence>
<feature type="signal peptide" evidence="1">
    <location>
        <begin position="1"/>
        <end position="18"/>
    </location>
</feature>
<evidence type="ECO:0000313" key="2">
    <source>
        <dbReference type="EMBL" id="MCK8782104.1"/>
    </source>
</evidence>